<dbReference type="SUPFAM" id="SSF52172">
    <property type="entry name" value="CheY-like"/>
    <property type="match status" value="1"/>
</dbReference>
<dbReference type="PANTHER" id="PTHR37299">
    <property type="entry name" value="TRANSCRIPTIONAL REGULATOR-RELATED"/>
    <property type="match status" value="1"/>
</dbReference>
<dbReference type="Gene3D" id="3.40.50.2300">
    <property type="match status" value="1"/>
</dbReference>
<dbReference type="InterPro" id="IPR011006">
    <property type="entry name" value="CheY-like_superfamily"/>
</dbReference>
<accession>A0A504J5I1</accession>
<feature type="domain" description="Response regulatory" evidence="2">
    <location>
        <begin position="4"/>
        <end position="123"/>
    </location>
</feature>
<dbReference type="PANTHER" id="PTHR37299:SF1">
    <property type="entry name" value="STAGE 0 SPORULATION PROTEIN A HOMOLOG"/>
    <property type="match status" value="1"/>
</dbReference>
<dbReference type="GO" id="GO:0000156">
    <property type="term" value="F:phosphorelay response regulator activity"/>
    <property type="evidence" value="ECO:0007669"/>
    <property type="project" value="InterPro"/>
</dbReference>
<evidence type="ECO:0000259" key="2">
    <source>
        <dbReference type="PROSITE" id="PS50110"/>
    </source>
</evidence>
<dbReference type="InterPro" id="IPR001789">
    <property type="entry name" value="Sig_transdc_resp-reg_receiver"/>
</dbReference>
<dbReference type="Gene3D" id="2.40.50.1020">
    <property type="entry name" value="LytTr DNA-binding domain"/>
    <property type="match status" value="1"/>
</dbReference>
<evidence type="ECO:0000256" key="1">
    <source>
        <dbReference type="PROSITE-ProRule" id="PRU00169"/>
    </source>
</evidence>
<evidence type="ECO:0000313" key="5">
    <source>
        <dbReference type="Proteomes" id="UP000315540"/>
    </source>
</evidence>
<protein>
    <submittedName>
        <fullName evidence="4">Response regulator transcription factor</fullName>
    </submittedName>
</protein>
<gene>
    <name evidence="4" type="ORF">FHK87_23175</name>
</gene>
<dbReference type="Proteomes" id="UP000315540">
    <property type="component" value="Unassembled WGS sequence"/>
</dbReference>
<dbReference type="AlphaFoldDB" id="A0A504J5I1"/>
<evidence type="ECO:0000259" key="3">
    <source>
        <dbReference type="PROSITE" id="PS50930"/>
    </source>
</evidence>
<dbReference type="InterPro" id="IPR046947">
    <property type="entry name" value="LytR-like"/>
</dbReference>
<dbReference type="GO" id="GO:0003677">
    <property type="term" value="F:DNA binding"/>
    <property type="evidence" value="ECO:0007669"/>
    <property type="project" value="InterPro"/>
</dbReference>
<dbReference type="EMBL" id="VFWZ01000009">
    <property type="protein sequence ID" value="TPN82329.1"/>
    <property type="molecule type" value="Genomic_DNA"/>
</dbReference>
<dbReference type="Pfam" id="PF00072">
    <property type="entry name" value="Response_reg"/>
    <property type="match status" value="1"/>
</dbReference>
<name>A0A504J5I1_9FLAO</name>
<sequence>MKYPYVIIDNDDKIAETIQVSLEDKPNYICIGKAKDEQEALDLILSRRPRIVFMEPEVPGLYNDSMQYSIITELSRYMSRLPEFVVMTKTTQYAIEGIRNRVLDYILKPFGPGHITRTLMRFEKDFDQIEDNTLCFRSYGDYRFVNVDEILYLKADNNTTDFIMSNGNTVQAFKTLKHFQNLLPRHFVRVHNSYIINMHYVSRIHFGKAKCAIKNTNDLIPFSKSYKNNVEEIKDTLAKSSLIYI</sequence>
<evidence type="ECO:0000313" key="4">
    <source>
        <dbReference type="EMBL" id="TPN82329.1"/>
    </source>
</evidence>
<dbReference type="PROSITE" id="PS50110">
    <property type="entry name" value="RESPONSE_REGULATORY"/>
    <property type="match status" value="1"/>
</dbReference>
<dbReference type="SMART" id="SM00850">
    <property type="entry name" value="LytTR"/>
    <property type="match status" value="1"/>
</dbReference>
<keyword evidence="5" id="KW-1185">Reference proteome</keyword>
<comment type="caution">
    <text evidence="4">The sequence shown here is derived from an EMBL/GenBank/DDBJ whole genome shotgun (WGS) entry which is preliminary data.</text>
</comment>
<proteinExistence type="predicted"/>
<comment type="caution">
    <text evidence="1">Lacks conserved residue(s) required for the propagation of feature annotation.</text>
</comment>
<feature type="domain" description="HTH LytTR-type" evidence="3">
    <location>
        <begin position="145"/>
        <end position="239"/>
    </location>
</feature>
<dbReference type="Pfam" id="PF04397">
    <property type="entry name" value="LytTR"/>
    <property type="match status" value="1"/>
</dbReference>
<dbReference type="RefSeq" id="WP_140597260.1">
    <property type="nucleotide sequence ID" value="NZ_VFWZ01000009.1"/>
</dbReference>
<reference evidence="4 5" key="1">
    <citation type="submission" date="2019-06" db="EMBL/GenBank/DDBJ databases">
        <authorList>
            <person name="Meng X."/>
        </authorList>
    </citation>
    <scope>NUCLEOTIDE SEQUENCE [LARGE SCALE GENOMIC DNA]</scope>
    <source>
        <strain evidence="4 5">M625</strain>
    </source>
</reference>
<dbReference type="InterPro" id="IPR007492">
    <property type="entry name" value="LytTR_DNA-bd_dom"/>
</dbReference>
<dbReference type="OrthoDB" id="2168082at2"/>
<dbReference type="PROSITE" id="PS50930">
    <property type="entry name" value="HTH_LYTTR"/>
    <property type="match status" value="1"/>
</dbReference>
<organism evidence="4 5">
    <name type="scientific">Aquimarina algicola</name>
    <dbReference type="NCBI Taxonomy" id="2589995"/>
    <lineage>
        <taxon>Bacteria</taxon>
        <taxon>Pseudomonadati</taxon>
        <taxon>Bacteroidota</taxon>
        <taxon>Flavobacteriia</taxon>
        <taxon>Flavobacteriales</taxon>
        <taxon>Flavobacteriaceae</taxon>
        <taxon>Aquimarina</taxon>
    </lineage>
</organism>